<dbReference type="KEGG" id="lvs:LOKVESSMR4R_01572"/>
<dbReference type="OrthoDB" id="7718754at2"/>
<feature type="domain" description="Core-binding (CB)" evidence="7">
    <location>
        <begin position="11"/>
        <end position="86"/>
    </location>
</feature>
<evidence type="ECO:0000256" key="2">
    <source>
        <dbReference type="ARBA" id="ARBA00022908"/>
    </source>
</evidence>
<accession>A0A1Y0EBK5</accession>
<proteinExistence type="predicted"/>
<evidence type="ECO:0000313" key="8">
    <source>
        <dbReference type="EMBL" id="ARU00888.1"/>
    </source>
</evidence>
<dbReference type="InterPro" id="IPR013762">
    <property type="entry name" value="Integrase-like_cat_sf"/>
</dbReference>
<dbReference type="PANTHER" id="PTHR30349:SF81">
    <property type="entry name" value="TYROSINE RECOMBINASE XERC"/>
    <property type="match status" value="1"/>
</dbReference>
<dbReference type="InterPro" id="IPR002104">
    <property type="entry name" value="Integrase_catalytic"/>
</dbReference>
<dbReference type="SUPFAM" id="SSF47823">
    <property type="entry name" value="lambda integrase-like, N-terminal domain"/>
    <property type="match status" value="1"/>
</dbReference>
<dbReference type="Proteomes" id="UP000195273">
    <property type="component" value="Chromosome"/>
</dbReference>
<gene>
    <name evidence="8" type="primary">xerC</name>
    <name evidence="8" type="ORF">LOKVESSMR4R_01572</name>
</gene>
<dbReference type="InterPro" id="IPR004107">
    <property type="entry name" value="Integrase_SAM-like_N"/>
</dbReference>
<reference evidence="8 9" key="1">
    <citation type="submission" date="2017-05" db="EMBL/GenBank/DDBJ databases">
        <title>Genome Sequence of Loktanella vestfoldensis Strain SMR4r Isolated from a Culture of the Diatom Skeletonema marinoi.</title>
        <authorList>
            <person name="Topel M."/>
            <person name="Pinder M.I.M."/>
            <person name="Johansson O.N."/>
            <person name="Kourtchenko O."/>
            <person name="Godhe A."/>
            <person name="Clarke A.K."/>
        </authorList>
    </citation>
    <scope>NUCLEOTIDE SEQUENCE [LARGE SCALE GENOMIC DNA]</scope>
    <source>
        <strain evidence="8 9">SMR4r</strain>
    </source>
</reference>
<dbReference type="GO" id="GO:0006310">
    <property type="term" value="P:DNA recombination"/>
    <property type="evidence" value="ECO:0007669"/>
    <property type="project" value="UniProtKB-KW"/>
</dbReference>
<dbReference type="EMBL" id="CP021431">
    <property type="protein sequence ID" value="ARU00888.1"/>
    <property type="molecule type" value="Genomic_DNA"/>
</dbReference>
<evidence type="ECO:0000256" key="3">
    <source>
        <dbReference type="ARBA" id="ARBA00023125"/>
    </source>
</evidence>
<feature type="domain" description="Tyr recombinase" evidence="6">
    <location>
        <begin position="112"/>
        <end position="301"/>
    </location>
</feature>
<dbReference type="AlphaFoldDB" id="A0A1Y0EBK5"/>
<dbReference type="RefSeq" id="WP_087207238.1">
    <property type="nucleotide sequence ID" value="NZ_CP021431.1"/>
</dbReference>
<dbReference type="InterPro" id="IPR050090">
    <property type="entry name" value="Tyrosine_recombinase_XerCD"/>
</dbReference>
<name>A0A1Y0EBK5_9RHOB</name>
<dbReference type="SUPFAM" id="SSF56349">
    <property type="entry name" value="DNA breaking-rejoining enzymes"/>
    <property type="match status" value="1"/>
</dbReference>
<dbReference type="InterPro" id="IPR044068">
    <property type="entry name" value="CB"/>
</dbReference>
<dbReference type="InterPro" id="IPR010998">
    <property type="entry name" value="Integrase_recombinase_N"/>
</dbReference>
<sequence>MTQVHNRDWKAEFRRLEGAFSPHTLRAYYTDIGAFVDWCEKLELDWLPTTSEILCRHLNWMAQRGLKFTTIRRRLYAVRRLNMIMDAPELTRDLGVDLTVRRIRRAQPNRPGQARGLTGDVLKIMIDAQPDNPWGLRNKAILSLGYDLLARRSEITALRTDDVTWRPDGTLEVIVRRSKADPFGMGRLAFTSQRSAELVGEWLAWRGPDIGPLFCGIYRGVAIDRALSGASIKLVVKNAARAVGYHETIVGEFSAHSLRVGAAQDLLKKGHDTAAIMRAGGWSSVTVLGRYLAKAEHNVWA</sequence>
<dbReference type="Pfam" id="PF00589">
    <property type="entry name" value="Phage_integrase"/>
    <property type="match status" value="1"/>
</dbReference>
<dbReference type="Gene3D" id="1.10.150.130">
    <property type="match status" value="1"/>
</dbReference>
<evidence type="ECO:0000313" key="9">
    <source>
        <dbReference type="Proteomes" id="UP000195273"/>
    </source>
</evidence>
<keyword evidence="9" id="KW-1185">Reference proteome</keyword>
<dbReference type="PANTHER" id="PTHR30349">
    <property type="entry name" value="PHAGE INTEGRASE-RELATED"/>
    <property type="match status" value="1"/>
</dbReference>
<evidence type="ECO:0000259" key="7">
    <source>
        <dbReference type="PROSITE" id="PS51900"/>
    </source>
</evidence>
<dbReference type="GO" id="GO:0007059">
    <property type="term" value="P:chromosome segregation"/>
    <property type="evidence" value="ECO:0007669"/>
    <property type="project" value="UniProtKB-KW"/>
</dbReference>
<dbReference type="Pfam" id="PF02899">
    <property type="entry name" value="Phage_int_SAM_1"/>
    <property type="match status" value="1"/>
</dbReference>
<evidence type="ECO:0000259" key="6">
    <source>
        <dbReference type="PROSITE" id="PS51898"/>
    </source>
</evidence>
<keyword evidence="4" id="KW-0233">DNA recombination</keyword>
<protein>
    <submittedName>
        <fullName evidence="8">Tyrosine recombinase XerC</fullName>
    </submittedName>
</protein>
<organism evidence="8 9">
    <name type="scientific">Yoonia vestfoldensis</name>
    <dbReference type="NCBI Taxonomy" id="245188"/>
    <lineage>
        <taxon>Bacteria</taxon>
        <taxon>Pseudomonadati</taxon>
        <taxon>Pseudomonadota</taxon>
        <taxon>Alphaproteobacteria</taxon>
        <taxon>Rhodobacterales</taxon>
        <taxon>Paracoccaceae</taxon>
        <taxon>Yoonia</taxon>
    </lineage>
</organism>
<keyword evidence="2" id="KW-0229">DNA integration</keyword>
<dbReference type="GO" id="GO:0003677">
    <property type="term" value="F:DNA binding"/>
    <property type="evidence" value="ECO:0007669"/>
    <property type="project" value="UniProtKB-UniRule"/>
</dbReference>
<keyword evidence="3 5" id="KW-0238">DNA-binding</keyword>
<keyword evidence="1" id="KW-0159">Chromosome partition</keyword>
<evidence type="ECO:0000256" key="5">
    <source>
        <dbReference type="PROSITE-ProRule" id="PRU01248"/>
    </source>
</evidence>
<dbReference type="PROSITE" id="PS51898">
    <property type="entry name" value="TYR_RECOMBINASE"/>
    <property type="match status" value="1"/>
</dbReference>
<evidence type="ECO:0000256" key="4">
    <source>
        <dbReference type="ARBA" id="ARBA00023172"/>
    </source>
</evidence>
<evidence type="ECO:0000256" key="1">
    <source>
        <dbReference type="ARBA" id="ARBA00022829"/>
    </source>
</evidence>
<dbReference type="InterPro" id="IPR011010">
    <property type="entry name" value="DNA_brk_join_enz"/>
</dbReference>
<dbReference type="GO" id="GO:0015074">
    <property type="term" value="P:DNA integration"/>
    <property type="evidence" value="ECO:0007669"/>
    <property type="project" value="UniProtKB-KW"/>
</dbReference>
<dbReference type="PROSITE" id="PS51900">
    <property type="entry name" value="CB"/>
    <property type="match status" value="1"/>
</dbReference>
<dbReference type="Gene3D" id="1.10.443.10">
    <property type="entry name" value="Intergrase catalytic core"/>
    <property type="match status" value="1"/>
</dbReference>